<proteinExistence type="predicted"/>
<evidence type="ECO:0000313" key="3">
    <source>
        <dbReference type="EMBL" id="KUL24649.1"/>
    </source>
</evidence>
<feature type="transmembrane region" description="Helical" evidence="2">
    <location>
        <begin position="43"/>
        <end position="60"/>
    </location>
</feature>
<protein>
    <submittedName>
        <fullName evidence="3">Uncharacterized protein</fullName>
    </submittedName>
</protein>
<feature type="region of interest" description="Disordered" evidence="1">
    <location>
        <begin position="144"/>
        <end position="177"/>
    </location>
</feature>
<dbReference type="Proteomes" id="UP000053923">
    <property type="component" value="Unassembled WGS sequence"/>
</dbReference>
<comment type="caution">
    <text evidence="3">The sequence shown here is derived from an EMBL/GenBank/DDBJ whole genome shotgun (WGS) entry which is preliminary data.</text>
</comment>
<dbReference type="EMBL" id="LLZG01000375">
    <property type="protein sequence ID" value="KUL24649.1"/>
    <property type="molecule type" value="Genomic_DNA"/>
</dbReference>
<name>A0A101JD76_9ACTN</name>
<keyword evidence="2" id="KW-1133">Transmembrane helix</keyword>
<keyword evidence="2" id="KW-0812">Transmembrane</keyword>
<sequence>MHLALAAGSAAVLLRLPETVRERLPLSTVRPQRPGLPAPVRAVFGPAAIASFVGFALFGVDVDNHAVSGLVVAPAFFASIAGQLAVGRGGMGRSLPLGSAGLLAGPAFRGALAAVAEASLADRRAAMISTLFVVAYAGISVSPAWPSSSRPRPSTWYGGRYRREREGRRGRQEQRQGVHPLLATLNI</sequence>
<feature type="compositionally biased region" description="Basic and acidic residues" evidence="1">
    <location>
        <begin position="161"/>
        <end position="176"/>
    </location>
</feature>
<reference evidence="4" key="1">
    <citation type="submission" date="2015-10" db="EMBL/GenBank/DDBJ databases">
        <authorList>
            <person name="Ju K.-S."/>
            <person name="Doroghazi J.R."/>
            <person name="Metcalf W.W."/>
        </authorList>
    </citation>
    <scope>NUCLEOTIDE SEQUENCE [LARGE SCALE GENOMIC DNA]</scope>
    <source>
        <strain evidence="4">NRRL 3151</strain>
    </source>
</reference>
<keyword evidence="2" id="KW-0472">Membrane</keyword>
<feature type="transmembrane region" description="Helical" evidence="2">
    <location>
        <begin position="67"/>
        <end position="86"/>
    </location>
</feature>
<evidence type="ECO:0000256" key="1">
    <source>
        <dbReference type="SAM" id="MobiDB-lite"/>
    </source>
</evidence>
<evidence type="ECO:0000256" key="2">
    <source>
        <dbReference type="SAM" id="Phobius"/>
    </source>
</evidence>
<accession>A0A101JD76</accession>
<feature type="compositionally biased region" description="Low complexity" evidence="1">
    <location>
        <begin position="144"/>
        <end position="159"/>
    </location>
</feature>
<keyword evidence="4" id="KW-1185">Reference proteome</keyword>
<gene>
    <name evidence="3" type="ORF">ADL12_36695</name>
</gene>
<dbReference type="AlphaFoldDB" id="A0A101JD76"/>
<evidence type="ECO:0000313" key="4">
    <source>
        <dbReference type="Proteomes" id="UP000053923"/>
    </source>
</evidence>
<organism evidence="3 4">
    <name type="scientific">Streptomyces regalis</name>
    <dbReference type="NCBI Taxonomy" id="68262"/>
    <lineage>
        <taxon>Bacteria</taxon>
        <taxon>Bacillati</taxon>
        <taxon>Actinomycetota</taxon>
        <taxon>Actinomycetes</taxon>
        <taxon>Kitasatosporales</taxon>
        <taxon>Streptomycetaceae</taxon>
        <taxon>Streptomyces</taxon>
    </lineage>
</organism>